<dbReference type="STRING" id="135651.G0MYU1"/>
<evidence type="ECO:0000256" key="11">
    <source>
        <dbReference type="ARBA" id="ARBA00047433"/>
    </source>
</evidence>
<evidence type="ECO:0000256" key="3">
    <source>
        <dbReference type="ARBA" id="ARBA00022679"/>
    </source>
</evidence>
<accession>G0MYU1</accession>
<keyword evidence="6" id="KW-0443">Lipid metabolism</keyword>
<comment type="catalytic activity">
    <reaction evidence="11">
        <text>a CDP-1,2-diacyl-sn-glycerol + a 1,2-diacyl-sn-glycero-3-phospho-(1'-sn-glycerol) = a cardiolipin + CMP + H(+)</text>
        <dbReference type="Rhea" id="RHEA:32931"/>
        <dbReference type="ChEBI" id="CHEBI:15378"/>
        <dbReference type="ChEBI" id="CHEBI:58332"/>
        <dbReference type="ChEBI" id="CHEBI:60377"/>
        <dbReference type="ChEBI" id="CHEBI:62237"/>
        <dbReference type="ChEBI" id="CHEBI:64716"/>
        <dbReference type="EC" id="2.7.8.41"/>
    </reaction>
</comment>
<dbReference type="InParanoid" id="G0MYU1"/>
<dbReference type="EMBL" id="GL379821">
    <property type="protein sequence ID" value="EGT47825.1"/>
    <property type="molecule type" value="Genomic_DNA"/>
</dbReference>
<dbReference type="GO" id="GO:0032049">
    <property type="term" value="P:cardiolipin biosynthetic process"/>
    <property type="evidence" value="ECO:0007669"/>
    <property type="project" value="EnsemblMetazoa"/>
</dbReference>
<dbReference type="OMA" id="KRFNMAS"/>
<evidence type="ECO:0000256" key="8">
    <source>
        <dbReference type="ARBA" id="ARBA00023209"/>
    </source>
</evidence>
<dbReference type="GO" id="GO:0043337">
    <property type="term" value="F:cardiolipin synthase (CMP-forming)"/>
    <property type="evidence" value="ECO:0007669"/>
    <property type="project" value="UniProtKB-EC"/>
</dbReference>
<evidence type="ECO:0000313" key="12">
    <source>
        <dbReference type="EMBL" id="EGT47825.1"/>
    </source>
</evidence>
<evidence type="ECO:0000256" key="7">
    <source>
        <dbReference type="ARBA" id="ARBA00023136"/>
    </source>
</evidence>
<dbReference type="GO" id="GO:0016020">
    <property type="term" value="C:membrane"/>
    <property type="evidence" value="ECO:0007669"/>
    <property type="project" value="UniProtKB-SubCell"/>
</dbReference>
<dbReference type="Proteomes" id="UP000008068">
    <property type="component" value="Unassembled WGS sequence"/>
</dbReference>
<keyword evidence="7" id="KW-0472">Membrane</keyword>
<keyword evidence="5" id="KW-1133">Transmembrane helix</keyword>
<protein>
    <recommendedName>
        <fullName evidence="10">cardiolipin synthase (CMP-forming)</fullName>
        <ecNumber evidence="10">2.7.8.41</ecNumber>
    </recommendedName>
</protein>
<evidence type="ECO:0000256" key="9">
    <source>
        <dbReference type="ARBA" id="ARBA00023264"/>
    </source>
</evidence>
<dbReference type="GO" id="GO:0051881">
    <property type="term" value="P:regulation of mitochondrial membrane potential"/>
    <property type="evidence" value="ECO:0007669"/>
    <property type="project" value="EnsemblMetazoa"/>
</dbReference>
<dbReference type="EC" id="2.7.8.41" evidence="10"/>
<keyword evidence="9" id="KW-1208">Phospholipid metabolism</keyword>
<dbReference type="PANTHER" id="PTHR14269">
    <property type="entry name" value="CDP-DIACYLGLYCEROL--GLYCEROL-3-PHOSPHATE 3-PHOSPHATIDYLTRANSFERASE-RELATED"/>
    <property type="match status" value="1"/>
</dbReference>
<sequence>MLSRHIFSGFVLQSHGSIISSFRRRIVTTSMSRRNKEFPEAESLPPEERGRYKVATVPNAICAARIAATPIIGYLVVQHHFTPAFALFTVAGATDLLDGWIARNVPGQKSLLGSVLDPVADKLLISTMFITMTHAGLIPLPLTTIVILRDVCLISGGFYKRYQVMNPPYSLNRFFNPQVSSMQVVPTMMSKVSLITKSSIPFRISKFQVNTVLQLSLVALSLASPVFDFSQAANDAIFALGCATAVTTVYSGLQYASGKAIKKL</sequence>
<dbReference type="InterPro" id="IPR043130">
    <property type="entry name" value="CDP-OH_PTrfase_TM_dom"/>
</dbReference>
<name>G0MYU1_CAEBE</name>
<evidence type="ECO:0000256" key="5">
    <source>
        <dbReference type="ARBA" id="ARBA00022989"/>
    </source>
</evidence>
<keyword evidence="8" id="KW-0594">Phospholipid biosynthesis</keyword>
<keyword evidence="4" id="KW-0812">Transmembrane</keyword>
<dbReference type="AlphaFoldDB" id="G0MYU1"/>
<gene>
    <name evidence="12" type="ORF">CAEBREN_05111</name>
</gene>
<dbReference type="HOGENOM" id="CLU_051314_0_2_1"/>
<dbReference type="Pfam" id="PF01066">
    <property type="entry name" value="CDP-OH_P_transf"/>
    <property type="match status" value="1"/>
</dbReference>
<dbReference type="OrthoDB" id="10020554at2759"/>
<dbReference type="GO" id="GO:0005739">
    <property type="term" value="C:mitochondrion"/>
    <property type="evidence" value="ECO:0007669"/>
    <property type="project" value="TreeGrafter"/>
</dbReference>
<proteinExistence type="predicted"/>
<dbReference type="GO" id="GO:0042127">
    <property type="term" value="P:regulation of cell population proliferation"/>
    <property type="evidence" value="ECO:0007669"/>
    <property type="project" value="EnsemblMetazoa"/>
</dbReference>
<organism evidence="13">
    <name type="scientific">Caenorhabditis brenneri</name>
    <name type="common">Nematode worm</name>
    <dbReference type="NCBI Taxonomy" id="135651"/>
    <lineage>
        <taxon>Eukaryota</taxon>
        <taxon>Metazoa</taxon>
        <taxon>Ecdysozoa</taxon>
        <taxon>Nematoda</taxon>
        <taxon>Chromadorea</taxon>
        <taxon>Rhabditida</taxon>
        <taxon>Rhabditina</taxon>
        <taxon>Rhabditomorpha</taxon>
        <taxon>Rhabditoidea</taxon>
        <taxon>Rhabditidae</taxon>
        <taxon>Peloderinae</taxon>
        <taxon>Caenorhabditis</taxon>
    </lineage>
</organism>
<comment type="subcellular location">
    <subcellularLocation>
        <location evidence="1">Membrane</location>
        <topology evidence="1">Multi-pass membrane protein</topology>
    </subcellularLocation>
</comment>
<evidence type="ECO:0000256" key="1">
    <source>
        <dbReference type="ARBA" id="ARBA00004141"/>
    </source>
</evidence>
<evidence type="ECO:0000313" key="13">
    <source>
        <dbReference type="Proteomes" id="UP000008068"/>
    </source>
</evidence>
<dbReference type="eggNOG" id="KOG1617">
    <property type="taxonomic scope" value="Eukaryota"/>
</dbReference>
<dbReference type="InterPro" id="IPR050324">
    <property type="entry name" value="CDP-alcohol_PTase-I"/>
</dbReference>
<keyword evidence="2" id="KW-0444">Lipid biosynthesis</keyword>
<dbReference type="InterPro" id="IPR000462">
    <property type="entry name" value="CDP-OH_P_trans"/>
</dbReference>
<evidence type="ECO:0000256" key="2">
    <source>
        <dbReference type="ARBA" id="ARBA00022516"/>
    </source>
</evidence>
<reference evidence="13" key="1">
    <citation type="submission" date="2011-07" db="EMBL/GenBank/DDBJ databases">
        <authorList>
            <consortium name="Caenorhabditis brenneri Sequencing and Analysis Consortium"/>
            <person name="Wilson R.K."/>
        </authorList>
    </citation>
    <scope>NUCLEOTIDE SEQUENCE [LARGE SCALE GENOMIC DNA]</scope>
    <source>
        <strain evidence="13">PB2801</strain>
    </source>
</reference>
<evidence type="ECO:0000256" key="10">
    <source>
        <dbReference type="ARBA" id="ARBA00039001"/>
    </source>
</evidence>
<evidence type="ECO:0000256" key="4">
    <source>
        <dbReference type="ARBA" id="ARBA00022692"/>
    </source>
</evidence>
<dbReference type="Gene3D" id="1.20.120.1760">
    <property type="match status" value="1"/>
</dbReference>
<keyword evidence="3" id="KW-0808">Transferase</keyword>
<dbReference type="FunCoup" id="G0MYU1">
    <property type="interactions" value="2634"/>
</dbReference>
<evidence type="ECO:0000256" key="6">
    <source>
        <dbReference type="ARBA" id="ARBA00023098"/>
    </source>
</evidence>
<keyword evidence="13" id="KW-1185">Reference proteome</keyword>
<dbReference type="PANTHER" id="PTHR14269:SF60">
    <property type="entry name" value="CARDIOLIPIN SYNTHASE (CMP-FORMING)"/>
    <property type="match status" value="1"/>
</dbReference>